<evidence type="ECO:0000256" key="2">
    <source>
        <dbReference type="ARBA" id="ARBA00006671"/>
    </source>
</evidence>
<organism evidence="7 8">
    <name type="scientific">Pseudomonas putida</name>
    <name type="common">Arthrobacter siderocapsulatus</name>
    <dbReference type="NCBI Taxonomy" id="303"/>
    <lineage>
        <taxon>Bacteria</taxon>
        <taxon>Pseudomonadati</taxon>
        <taxon>Pseudomonadota</taxon>
        <taxon>Gammaproteobacteria</taxon>
        <taxon>Pseudomonadales</taxon>
        <taxon>Pseudomonadaceae</taxon>
        <taxon>Pseudomonas</taxon>
    </lineage>
</organism>
<dbReference type="PANTHER" id="PTHR33420">
    <property type="entry name" value="FIMBRIAL SUBUNIT ELFA-RELATED"/>
    <property type="match status" value="1"/>
</dbReference>
<gene>
    <name evidence="7" type="ORF">BL240_04425</name>
</gene>
<feature type="domain" description="Fimbrial-type adhesion" evidence="6">
    <location>
        <begin position="24"/>
        <end position="176"/>
    </location>
</feature>
<evidence type="ECO:0000256" key="3">
    <source>
        <dbReference type="ARBA" id="ARBA00022729"/>
    </source>
</evidence>
<evidence type="ECO:0000256" key="1">
    <source>
        <dbReference type="ARBA" id="ARBA00004561"/>
    </source>
</evidence>
<evidence type="ECO:0000313" key="8">
    <source>
        <dbReference type="Proteomes" id="UP000185146"/>
    </source>
</evidence>
<name>A0A1L5PKL1_PSEPU</name>
<dbReference type="SUPFAM" id="SSF49401">
    <property type="entry name" value="Bacterial adhesins"/>
    <property type="match status" value="1"/>
</dbReference>
<evidence type="ECO:0000256" key="5">
    <source>
        <dbReference type="SAM" id="SignalP"/>
    </source>
</evidence>
<proteinExistence type="inferred from homology"/>
<keyword evidence="4" id="KW-0281">Fimbrium</keyword>
<dbReference type="InterPro" id="IPR000259">
    <property type="entry name" value="Adhesion_dom_fimbrial"/>
</dbReference>
<dbReference type="GO" id="GO:0043709">
    <property type="term" value="P:cell adhesion involved in single-species biofilm formation"/>
    <property type="evidence" value="ECO:0007669"/>
    <property type="project" value="TreeGrafter"/>
</dbReference>
<dbReference type="GO" id="GO:0009289">
    <property type="term" value="C:pilus"/>
    <property type="evidence" value="ECO:0007669"/>
    <property type="project" value="UniProtKB-SubCell"/>
</dbReference>
<feature type="chain" id="PRO_5013086302" description="Fimbrial-type adhesion domain-containing protein" evidence="5">
    <location>
        <begin position="21"/>
        <end position="178"/>
    </location>
</feature>
<accession>A0A1L5PKL1</accession>
<feature type="signal peptide" evidence="5">
    <location>
        <begin position="1"/>
        <end position="20"/>
    </location>
</feature>
<keyword evidence="3 5" id="KW-0732">Signal</keyword>
<dbReference type="Gene3D" id="2.60.40.1090">
    <property type="entry name" value="Fimbrial-type adhesion domain"/>
    <property type="match status" value="1"/>
</dbReference>
<reference evidence="7 8" key="1">
    <citation type="submission" date="2016-12" db="EMBL/GenBank/DDBJ databases">
        <title>Draft Genome Sequence of Mercury Resistant Pseudomonas DRA525.</title>
        <authorList>
            <person name="Drace K.M."/>
        </authorList>
    </citation>
    <scope>NUCLEOTIDE SEQUENCE [LARGE SCALE GENOMIC DNA]</scope>
    <source>
        <strain evidence="7 8">DRA525</strain>
    </source>
</reference>
<dbReference type="Pfam" id="PF00419">
    <property type="entry name" value="Fimbrial"/>
    <property type="match status" value="1"/>
</dbReference>
<dbReference type="InterPro" id="IPR050263">
    <property type="entry name" value="Bact_Fimbrial_Adh_Pro"/>
</dbReference>
<evidence type="ECO:0000256" key="4">
    <source>
        <dbReference type="ARBA" id="ARBA00023263"/>
    </source>
</evidence>
<comment type="similarity">
    <text evidence="2">Belongs to the fimbrial protein family.</text>
</comment>
<evidence type="ECO:0000259" key="6">
    <source>
        <dbReference type="Pfam" id="PF00419"/>
    </source>
</evidence>
<evidence type="ECO:0000313" key="7">
    <source>
        <dbReference type="EMBL" id="APO80769.1"/>
    </source>
</evidence>
<dbReference type="PANTHER" id="PTHR33420:SF3">
    <property type="entry name" value="FIMBRIAL SUBUNIT ELFA"/>
    <property type="match status" value="1"/>
</dbReference>
<dbReference type="AlphaFoldDB" id="A0A1L5PKL1"/>
<comment type="subcellular location">
    <subcellularLocation>
        <location evidence="1">Fimbrium</location>
    </subcellularLocation>
</comment>
<dbReference type="Proteomes" id="UP000185146">
    <property type="component" value="Chromosome"/>
</dbReference>
<dbReference type="InterPro" id="IPR036937">
    <property type="entry name" value="Adhesion_dom_fimbrial_sf"/>
</dbReference>
<sequence length="178" mass="18332">MKKLLTTAALAMSLSSTAFASDFIEFNGTITSGTCAIEIVDPATGSKMDRISMGNVASGRFTAIGSEGNLRPFAMRVTPGTGCDTSTNQGYVTFNGAFGSAGTGGELHALEASGATNLGLAIKDKTNTLIANGSESKPYDLDDTNPTDMLFYAAYRATAIPVTAGAANTVVSFVFDLK</sequence>
<dbReference type="InterPro" id="IPR008966">
    <property type="entry name" value="Adhesion_dom_sf"/>
</dbReference>
<dbReference type="EMBL" id="CP018743">
    <property type="protein sequence ID" value="APO80769.1"/>
    <property type="molecule type" value="Genomic_DNA"/>
</dbReference>
<protein>
    <recommendedName>
        <fullName evidence="6">Fimbrial-type adhesion domain-containing protein</fullName>
    </recommendedName>
</protein>
<dbReference type="RefSeq" id="WP_075044123.1">
    <property type="nucleotide sequence ID" value="NZ_CP018743.1"/>
</dbReference>